<reference evidence="1 2" key="1">
    <citation type="journal article" date="2009" name="PLoS Genet.">
        <title>The genome of Nectria haematococca: contribution of supernumerary chromosomes to gene expansion.</title>
        <authorList>
            <person name="Coleman J.J."/>
            <person name="Rounsley S.D."/>
            <person name="Rodriguez-Carres M."/>
            <person name="Kuo A."/>
            <person name="Wasmann C.C."/>
            <person name="Grimwood J."/>
            <person name="Schmutz J."/>
            <person name="Taga M."/>
            <person name="White G.J."/>
            <person name="Zhou S."/>
            <person name="Schwartz D.C."/>
            <person name="Freitag M."/>
            <person name="Ma L.J."/>
            <person name="Danchin E.G."/>
            <person name="Henrissat B."/>
            <person name="Coutinho P.M."/>
            <person name="Nelson D.R."/>
            <person name="Straney D."/>
            <person name="Napoli C.A."/>
            <person name="Barker B.M."/>
            <person name="Gribskov M."/>
            <person name="Rep M."/>
            <person name="Kroken S."/>
            <person name="Molnar I."/>
            <person name="Rensing C."/>
            <person name="Kennell J.C."/>
            <person name="Zamora J."/>
            <person name="Farman M.L."/>
            <person name="Selker E.U."/>
            <person name="Salamov A."/>
            <person name="Shapiro H."/>
            <person name="Pangilinan J."/>
            <person name="Lindquist E."/>
            <person name="Lamers C."/>
            <person name="Grigoriev I.V."/>
            <person name="Geiser D.M."/>
            <person name="Covert S.F."/>
            <person name="Temporini E."/>
            <person name="Vanetten H.D."/>
        </authorList>
    </citation>
    <scope>NUCLEOTIDE SEQUENCE [LARGE SCALE GENOMIC DNA]</scope>
    <source>
        <strain evidence="2">ATCC MYA-4622 / CBS 123669 / FGSC 9596 / NRRL 45880 / 77-13-4</strain>
    </source>
</reference>
<dbReference type="HOGENOM" id="CLU_565096_0_0_1"/>
<dbReference type="GeneID" id="9670826"/>
<dbReference type="eggNOG" id="ENOG502T4X6">
    <property type="taxonomic scope" value="Eukaryota"/>
</dbReference>
<dbReference type="Proteomes" id="UP000005206">
    <property type="component" value="Chromosome 7"/>
</dbReference>
<protein>
    <submittedName>
        <fullName evidence="1">Uncharacterized protein</fullName>
    </submittedName>
</protein>
<accession>C7ZBC0</accession>
<dbReference type="KEGG" id="nhe:NECHADRAFT_83093"/>
<sequence length="483" mass="56083">MTTQDQNQPAWLYLLPMELFDMVVKLLIPLSKVCLALSSKPLFTKLYPSARIPTLKNRELNILFSLLEKDNPHLVLCGEHNKLRPFDSTISQRAQGRPHSANLAHAKWWYSGTPCAASSESSFLLPINSGDWVNASVNRASWMPGIVWPNLTFSELRSVMKRHLYGEKHGLPLEHLAYDYEFGRFIDLDRPYDQSHFPLERHSEGQQVLTPEEEWIFEDENAAFEYLTNPDCNFAPTAHAIHSHHPDSWLASQMWHFRHTSEAKIIKNELYLRRHHVIKGPPVSVASFKYLLETVDLPLCRHIRPSGDHRFNSKYYYHVDMGLPEIGNLKLDRNVHVSRSCRVCYTDYILVIKNPNTSMGWTLDLTTFHRFGYCSSLSDPIWQCATRNSADLPVRQGGNMRGRRRFHEDSEIHGSGQGRVYARFRRHSARGNLSWWNEGRSWDWVQNDIFSKLLHRREPDKFPSPWLDLIDLSEAEAVISQQK</sequence>
<dbReference type="OrthoDB" id="3766406at2759"/>
<evidence type="ECO:0000313" key="1">
    <source>
        <dbReference type="EMBL" id="EEU38691.1"/>
    </source>
</evidence>
<evidence type="ECO:0000313" key="2">
    <source>
        <dbReference type="Proteomes" id="UP000005206"/>
    </source>
</evidence>
<gene>
    <name evidence="1" type="ORF">NECHADRAFT_83093</name>
</gene>
<dbReference type="OMA" id="MSISICP"/>
<name>C7ZBC0_FUSV7</name>
<dbReference type="VEuPathDB" id="FungiDB:NECHADRAFT_83093"/>
<proteinExistence type="predicted"/>
<organism evidence="1 2">
    <name type="scientific">Fusarium vanettenii (strain ATCC MYA-4622 / CBS 123669 / FGSC 9596 / NRRL 45880 / 77-13-4)</name>
    <name type="common">Fusarium solani subsp. pisi</name>
    <dbReference type="NCBI Taxonomy" id="660122"/>
    <lineage>
        <taxon>Eukaryota</taxon>
        <taxon>Fungi</taxon>
        <taxon>Dikarya</taxon>
        <taxon>Ascomycota</taxon>
        <taxon>Pezizomycotina</taxon>
        <taxon>Sordariomycetes</taxon>
        <taxon>Hypocreomycetidae</taxon>
        <taxon>Hypocreales</taxon>
        <taxon>Nectriaceae</taxon>
        <taxon>Fusarium</taxon>
        <taxon>Fusarium solani species complex</taxon>
        <taxon>Fusarium vanettenii</taxon>
    </lineage>
</organism>
<keyword evidence="2" id="KW-1185">Reference proteome</keyword>
<dbReference type="EMBL" id="GG698914">
    <property type="protein sequence ID" value="EEU38691.1"/>
    <property type="molecule type" value="Genomic_DNA"/>
</dbReference>
<dbReference type="STRING" id="660122.C7ZBC0"/>
<dbReference type="AlphaFoldDB" id="C7ZBC0"/>
<dbReference type="RefSeq" id="XP_003044404.1">
    <property type="nucleotide sequence ID" value="XM_003044358.1"/>
</dbReference>
<dbReference type="InParanoid" id="C7ZBC0"/>